<feature type="coiled-coil region" evidence="2">
    <location>
        <begin position="1134"/>
        <end position="1187"/>
    </location>
</feature>
<evidence type="ECO:0000256" key="1">
    <source>
        <dbReference type="ARBA" id="ARBA00023054"/>
    </source>
</evidence>
<feature type="coiled-coil region" evidence="2">
    <location>
        <begin position="50"/>
        <end position="200"/>
    </location>
</feature>
<evidence type="ECO:0000313" key="5">
    <source>
        <dbReference type="EMBL" id="KUF99540.1"/>
    </source>
</evidence>
<accession>A0A0W8DT41</accession>
<evidence type="ECO:0000256" key="2">
    <source>
        <dbReference type="SAM" id="Coils"/>
    </source>
</evidence>
<feature type="coiled-coil region" evidence="2">
    <location>
        <begin position="495"/>
        <end position="522"/>
    </location>
</feature>
<comment type="caution">
    <text evidence="5">The sequence shown here is derived from an EMBL/GenBank/DDBJ whole genome shotgun (WGS) entry which is preliminary data.</text>
</comment>
<feature type="coiled-coil region" evidence="2">
    <location>
        <begin position="1049"/>
        <end position="1110"/>
    </location>
</feature>
<evidence type="ECO:0000256" key="3">
    <source>
        <dbReference type="SAM" id="MobiDB-lite"/>
    </source>
</evidence>
<dbReference type="GO" id="GO:0005856">
    <property type="term" value="C:cytoskeleton"/>
    <property type="evidence" value="ECO:0007669"/>
    <property type="project" value="TreeGrafter"/>
</dbReference>
<dbReference type="PANTHER" id="PTHR32083:SF34">
    <property type="entry name" value="COILED-COIL DOMAIN-CONTAINING PROTEIN 146"/>
    <property type="match status" value="1"/>
</dbReference>
<feature type="coiled-coil region" evidence="2">
    <location>
        <begin position="1277"/>
        <end position="1336"/>
    </location>
</feature>
<feature type="region of interest" description="Disordered" evidence="3">
    <location>
        <begin position="767"/>
        <end position="814"/>
    </location>
</feature>
<feature type="coiled-coil region" evidence="2">
    <location>
        <begin position="1216"/>
        <end position="1250"/>
    </location>
</feature>
<evidence type="ECO:0000313" key="6">
    <source>
        <dbReference type="Proteomes" id="UP000054636"/>
    </source>
</evidence>
<name>A0A0W8DT41_PHYNI</name>
<reference evidence="5 6" key="1">
    <citation type="submission" date="2015-11" db="EMBL/GenBank/DDBJ databases">
        <title>Genomes and virulence difference between two physiological races of Phytophthora nicotianae.</title>
        <authorList>
            <person name="Liu H."/>
            <person name="Ma X."/>
            <person name="Yu H."/>
            <person name="Fang D."/>
            <person name="Li Y."/>
            <person name="Wang X."/>
            <person name="Wang W."/>
            <person name="Dong Y."/>
            <person name="Xiao B."/>
        </authorList>
    </citation>
    <scope>NUCLEOTIDE SEQUENCE [LARGE SCALE GENOMIC DNA]</scope>
    <source>
        <strain evidence="6">race 1</strain>
    </source>
</reference>
<feature type="region of interest" description="Disordered" evidence="3">
    <location>
        <begin position="837"/>
        <end position="876"/>
    </location>
</feature>
<feature type="coiled-coil region" evidence="2">
    <location>
        <begin position="635"/>
        <end position="686"/>
    </location>
</feature>
<protein>
    <submittedName>
        <fullName evidence="5">Sedoheptulokinase</fullName>
    </submittedName>
</protein>
<evidence type="ECO:0000259" key="4">
    <source>
        <dbReference type="Pfam" id="PF21771"/>
    </source>
</evidence>
<dbReference type="EMBL" id="LNFP01000024">
    <property type="protein sequence ID" value="KUF99540.1"/>
    <property type="molecule type" value="Genomic_DNA"/>
</dbReference>
<feature type="coiled-coil region" evidence="2">
    <location>
        <begin position="1388"/>
        <end position="1422"/>
    </location>
</feature>
<sequence length="1433" mass="165467">MSARASAFRLLEQYFEADMLTLDQLQFHKEKYAKLHSCVLATYKHEKQLLKEAKALNRDLLGEKIQVEKQAIRKAEEVAAFSSVEREKDRALKELAEAVDRDAILAFEITELQREYADLVAEKEAILAAHAQLIEPEVKQLTTEIAGLSEETHRLDSELTKDTQRKKEYLARLDFLHQENARLEQTSAAELKRLNQLQGDPDRMQKQADVVARAVAALEKETNKDKARAGELQAAVDATAAKLRDADEVHRELAQKLDVHRETIDQRQRDVDHVTLHLREEQNVNVMRLGEKTRLDMRAKALDLATRRENERCTKSQKDYDRLKRELKKQILLLDSSKALLPNLRAQVVDVQHQISALRSENKDQAQRQLDVKQQVDLLIARFLKQEDGEKVQSAELEALSAQVAEFEAEVAQWLIEESKQKKLVTMLTAQRELKAREATSALNSERQTQQELKTKELVIFDLAKKWNETTNHLREFSALYDVVKNERNKYVNLIQASTQALAEMKEKIKILNNEVEVLRNESLAKDKALVKEKLAHSTAQCSRDSLRLDTNKSHDAYRTKQEQVEQQIVEIDKLNGIITHTEKELLRLKKKYELAVDARNATGVQLIDRNDELCILYEKSNLQEQALSAGETGLTRKDQEIRVLKIQLADLQRQLENARRQLPYLPELAQRILSLQEELKQEKDVTELLCRDLETPKNSDRWRSLGGEDPDEEQLAAKLAYLEERYHQKKEQLLEKELVLEEVTGLSNKLRTQAAARRGETLELAKRKASKLHLEEPASPPHQQEEDNDHEEHEELESRASHSRTGSSVSHRSASSSIYDYLDALESENAVQLPSITSRASSAPSYRASHARRTSKELNSRRANGGSAFGGGSPLHSVRSAFSGRDESNNSHRYYVGIKEKLATITIELNDKTKTIELLKLARKKDAAKTKQLLAEAEEHMKEALAAQQQKFNKELEKQMDFAQNLVTEKSELAKRCDELVAEVQKAKADNAREAERFKLKLKDAKERWAVQEKVRRDQWIVKKTEEIKKSTVAALEPDIQLILAKGKTDLEKAREAAGEERRKLQVQLEKERDVALQRLKDDYERKLVEAREKERAKLMTRLDAADAELQQQLSTQRRRFQEETEATRNELYAEMRAAKLAHTKEMDELKEQNMKKLQAAAEKSQKEKQDLMAKYESEFMALREQTSVECEQFKVQLSSKLRGEMGKEKQELEKQMLQSRDAKIELVIEKLQEESRQMVERAERKAQKKFSHDRAEYERKLKQTGEIEGVWMEKNRELHEKLSKLERQHDELRRENEALGQDLRQAGDKTSDLARRLHEERKQHGASIAQLEKRCSSLQTDSEYTQQQQSVEITSLREKQATMESHFQQQVQKLRDEHDTALANLHERVKATVARKDQAIADLQEELHLLQVKLDKSHALIEEQRLQLFSQ</sequence>
<dbReference type="PANTHER" id="PTHR32083">
    <property type="entry name" value="CILIA AND FLAGELLA-ASSOCIATED PROTEIN 58-RELATED"/>
    <property type="match status" value="1"/>
</dbReference>
<feature type="coiled-coil region" evidence="2">
    <location>
        <begin position="390"/>
        <end position="417"/>
    </location>
</feature>
<organism evidence="5 6">
    <name type="scientific">Phytophthora nicotianae</name>
    <name type="common">Potato buckeye rot agent</name>
    <name type="synonym">Phytophthora parasitica</name>
    <dbReference type="NCBI Taxonomy" id="4792"/>
    <lineage>
        <taxon>Eukaryota</taxon>
        <taxon>Sar</taxon>
        <taxon>Stramenopiles</taxon>
        <taxon>Oomycota</taxon>
        <taxon>Peronosporomycetes</taxon>
        <taxon>Peronosporales</taxon>
        <taxon>Peronosporaceae</taxon>
        <taxon>Phytophthora</taxon>
    </lineage>
</organism>
<feature type="compositionally biased region" description="Low complexity" evidence="3">
    <location>
        <begin position="839"/>
        <end position="849"/>
    </location>
</feature>
<gene>
    <name evidence="5" type="ORF">AM588_10009954</name>
</gene>
<feature type="compositionally biased region" description="Basic and acidic residues" evidence="3">
    <location>
        <begin position="791"/>
        <end position="801"/>
    </location>
</feature>
<feature type="coiled-coil region" evidence="2">
    <location>
        <begin position="928"/>
        <end position="1009"/>
    </location>
</feature>
<dbReference type="Proteomes" id="UP000054636">
    <property type="component" value="Unassembled WGS sequence"/>
</dbReference>
<dbReference type="Pfam" id="PF21771">
    <property type="entry name" value="CFAP58_CC"/>
    <property type="match status" value="1"/>
</dbReference>
<feature type="compositionally biased region" description="Low complexity" evidence="3">
    <location>
        <begin position="804"/>
        <end position="814"/>
    </location>
</feature>
<keyword evidence="1 2" id="KW-0175">Coiled coil</keyword>
<proteinExistence type="predicted"/>
<feature type="domain" description="Cilia- and flagella-associated protein 58 central coiled coil" evidence="4">
    <location>
        <begin position="376"/>
        <end position="655"/>
    </location>
</feature>
<dbReference type="InterPro" id="IPR049270">
    <property type="entry name" value="CFAP58_CC"/>
</dbReference>
<feature type="compositionally biased region" description="Basic and acidic residues" evidence="3">
    <location>
        <begin position="767"/>
        <end position="777"/>
    </location>
</feature>